<accession>A0A251UHE9</accession>
<dbReference type="AlphaFoldDB" id="A0A251UHE9"/>
<protein>
    <recommendedName>
        <fullName evidence="5">DUF247 domain protein</fullName>
    </recommendedName>
</protein>
<reference evidence="2 4" key="1">
    <citation type="journal article" date="2017" name="Nature">
        <title>The sunflower genome provides insights into oil metabolism, flowering and Asterid evolution.</title>
        <authorList>
            <person name="Badouin H."/>
            <person name="Gouzy J."/>
            <person name="Grassa C.J."/>
            <person name="Murat F."/>
            <person name="Staton S.E."/>
            <person name="Cottret L."/>
            <person name="Lelandais-Briere C."/>
            <person name="Owens G.L."/>
            <person name="Carrere S."/>
            <person name="Mayjonade B."/>
            <person name="Legrand L."/>
            <person name="Gill N."/>
            <person name="Kane N.C."/>
            <person name="Bowers J.E."/>
            <person name="Hubner S."/>
            <person name="Bellec A."/>
            <person name="Berard A."/>
            <person name="Berges H."/>
            <person name="Blanchet N."/>
            <person name="Boniface M.C."/>
            <person name="Brunel D."/>
            <person name="Catrice O."/>
            <person name="Chaidir N."/>
            <person name="Claudel C."/>
            <person name="Donnadieu C."/>
            <person name="Faraut T."/>
            <person name="Fievet G."/>
            <person name="Helmstetter N."/>
            <person name="King M."/>
            <person name="Knapp S.J."/>
            <person name="Lai Z."/>
            <person name="Le Paslier M.C."/>
            <person name="Lippi Y."/>
            <person name="Lorenzon L."/>
            <person name="Mandel J.R."/>
            <person name="Marage G."/>
            <person name="Marchand G."/>
            <person name="Marquand E."/>
            <person name="Bret-Mestries E."/>
            <person name="Morien E."/>
            <person name="Nambeesan S."/>
            <person name="Nguyen T."/>
            <person name="Pegot-Espagnet P."/>
            <person name="Pouilly N."/>
            <person name="Raftis F."/>
            <person name="Sallet E."/>
            <person name="Schiex T."/>
            <person name="Thomas J."/>
            <person name="Vandecasteele C."/>
            <person name="Vares D."/>
            <person name="Vear F."/>
            <person name="Vautrin S."/>
            <person name="Crespi M."/>
            <person name="Mangin B."/>
            <person name="Burke J.M."/>
            <person name="Salse J."/>
            <person name="Munos S."/>
            <person name="Vincourt P."/>
            <person name="Rieseberg L.H."/>
            <person name="Langlade N.B."/>
        </authorList>
    </citation>
    <scope>NUCLEOTIDE SEQUENCE [LARGE SCALE GENOMIC DNA]</scope>
    <source>
        <strain evidence="4">cv. SF193</strain>
        <tissue evidence="2">Leaves</tissue>
    </source>
</reference>
<gene>
    <name evidence="3" type="ORF">HannXRQ_Chr06g0169851</name>
    <name evidence="2" type="ORF">HanXRQr2_Chr01g0020701</name>
</gene>
<keyword evidence="1" id="KW-1133">Transmembrane helix</keyword>
<organism evidence="3 4">
    <name type="scientific">Helianthus annuus</name>
    <name type="common">Common sunflower</name>
    <dbReference type="NCBI Taxonomy" id="4232"/>
    <lineage>
        <taxon>Eukaryota</taxon>
        <taxon>Viridiplantae</taxon>
        <taxon>Streptophyta</taxon>
        <taxon>Embryophyta</taxon>
        <taxon>Tracheophyta</taxon>
        <taxon>Spermatophyta</taxon>
        <taxon>Magnoliopsida</taxon>
        <taxon>eudicotyledons</taxon>
        <taxon>Gunneridae</taxon>
        <taxon>Pentapetalae</taxon>
        <taxon>asterids</taxon>
        <taxon>campanulids</taxon>
        <taxon>Asterales</taxon>
        <taxon>Asteraceae</taxon>
        <taxon>Asteroideae</taxon>
        <taxon>Heliantheae alliance</taxon>
        <taxon>Heliantheae</taxon>
        <taxon>Helianthus</taxon>
    </lineage>
</organism>
<dbReference type="PANTHER" id="PTHR31170:SF25">
    <property type="entry name" value="BNAA09G04570D PROTEIN"/>
    <property type="match status" value="1"/>
</dbReference>
<dbReference type="PANTHER" id="PTHR31170">
    <property type="entry name" value="BNAC04G53230D PROTEIN"/>
    <property type="match status" value="1"/>
</dbReference>
<dbReference type="Proteomes" id="UP000215914">
    <property type="component" value="Chromosome 6"/>
</dbReference>
<reference evidence="3" key="2">
    <citation type="submission" date="2017-02" db="EMBL/GenBank/DDBJ databases">
        <title>Sunflower complete genome.</title>
        <authorList>
            <person name="Langlade N."/>
            <person name="Munos S."/>
        </authorList>
    </citation>
    <scope>NUCLEOTIDE SEQUENCE [LARGE SCALE GENOMIC DNA]</scope>
    <source>
        <tissue evidence="3">Leaves</tissue>
    </source>
</reference>
<dbReference type="OrthoDB" id="591587at2759"/>
<evidence type="ECO:0000313" key="3">
    <source>
        <dbReference type="EMBL" id="OTG22286.1"/>
    </source>
</evidence>
<keyword evidence="1" id="KW-0472">Membrane</keyword>
<proteinExistence type="predicted"/>
<sequence length="436" mass="50430">MEEGDLELGNVDVIKESVRSLLDCVRNENNCINPISPSIYMVPSALRDVSPSSFNPQVVSIGPLHREDEDVQPFEKQKATYLMSLMSRFNSPPEEILELCMQKVYSSMEQIKACYVWTKTYGDAEIAKMMVMDACFILEFTIQIWESHYHKSNLRKKVQIRTIIYDLVLLENQLPFFFLDEIYQCTIVKIGNDASLVEFIYPVLSRHNLFERYIKIDKVSINTTHHILSLVHECYKPHDSIIPTESLRSRIHSVVDLDRAGVNFEPNKDPTWLMGMEVKLYRFPCFFGSWSKPTLRMPVLCVDDSTEVLLRNLIAYEQSFETGNHITSYAVAMDMLVNSQEDVAKLIDSRVLVNDMGSNEEVANMINNLGKHVITYSFYSEQWETLNKYCNSYWPKHIARMRSTYFNSPWNMIALLVGTIIFSLTVVQTYFTVKSA</sequence>
<evidence type="ECO:0000313" key="2">
    <source>
        <dbReference type="EMBL" id="KAF5821940.1"/>
    </source>
</evidence>
<dbReference type="InterPro" id="IPR004158">
    <property type="entry name" value="DUF247_pln"/>
</dbReference>
<dbReference type="Pfam" id="PF03140">
    <property type="entry name" value="DUF247"/>
    <property type="match status" value="1"/>
</dbReference>
<dbReference type="EMBL" id="CM007895">
    <property type="protein sequence ID" value="OTG22286.1"/>
    <property type="molecule type" value="Genomic_DNA"/>
</dbReference>
<dbReference type="Gramene" id="mRNA:HanXRQr2_Chr01g0020701">
    <property type="protein sequence ID" value="CDS:HanXRQr2_Chr01g0020701.1"/>
    <property type="gene ID" value="HanXRQr2_Chr01g0020701"/>
</dbReference>
<keyword evidence="1" id="KW-0812">Transmembrane</keyword>
<evidence type="ECO:0000313" key="4">
    <source>
        <dbReference type="Proteomes" id="UP000215914"/>
    </source>
</evidence>
<reference evidence="2" key="3">
    <citation type="submission" date="2020-06" db="EMBL/GenBank/DDBJ databases">
        <title>Helianthus annuus Genome sequencing and assembly Release 2.</title>
        <authorList>
            <person name="Gouzy J."/>
            <person name="Langlade N."/>
            <person name="Munos S."/>
        </authorList>
    </citation>
    <scope>NUCLEOTIDE SEQUENCE</scope>
    <source>
        <tissue evidence="2">Leaves</tissue>
    </source>
</reference>
<keyword evidence="4" id="KW-1185">Reference proteome</keyword>
<dbReference type="EMBL" id="MNCJ02000316">
    <property type="protein sequence ID" value="KAF5821940.1"/>
    <property type="molecule type" value="Genomic_DNA"/>
</dbReference>
<name>A0A251UHE9_HELAN</name>
<dbReference type="OMA" id="DARYSEW"/>
<evidence type="ECO:0000256" key="1">
    <source>
        <dbReference type="SAM" id="Phobius"/>
    </source>
</evidence>
<dbReference type="InParanoid" id="A0A251UHE9"/>
<feature type="transmembrane region" description="Helical" evidence="1">
    <location>
        <begin position="410"/>
        <end position="433"/>
    </location>
</feature>
<evidence type="ECO:0008006" key="5">
    <source>
        <dbReference type="Google" id="ProtNLM"/>
    </source>
</evidence>